<evidence type="ECO:0000256" key="6">
    <source>
        <dbReference type="ARBA" id="ARBA00022801"/>
    </source>
</evidence>
<comment type="caution">
    <text evidence="11">The sequence shown here is derived from an EMBL/GenBank/DDBJ whole genome shotgun (WGS) entry which is preliminary data.</text>
</comment>
<dbReference type="GO" id="GO:0004177">
    <property type="term" value="F:aminopeptidase activity"/>
    <property type="evidence" value="ECO:0007669"/>
    <property type="project" value="UniProtKB-KW"/>
</dbReference>
<dbReference type="Gene3D" id="2.30.250.10">
    <property type="entry name" value="Aminopeptidase i, Domain 2"/>
    <property type="match status" value="1"/>
</dbReference>
<keyword evidence="12" id="KW-1185">Reference proteome</keyword>
<evidence type="ECO:0000256" key="2">
    <source>
        <dbReference type="ARBA" id="ARBA00008290"/>
    </source>
</evidence>
<comment type="cofactor">
    <cofactor evidence="1 10">
        <name>Zn(2+)</name>
        <dbReference type="ChEBI" id="CHEBI:29105"/>
    </cofactor>
</comment>
<keyword evidence="4 9" id="KW-0645">Protease</keyword>
<evidence type="ECO:0000313" key="12">
    <source>
        <dbReference type="Proteomes" id="UP000284178"/>
    </source>
</evidence>
<protein>
    <recommendedName>
        <fullName evidence="10">M18 family aminopeptidase</fullName>
        <ecNumber evidence="10">3.4.11.-</ecNumber>
    </recommendedName>
</protein>
<dbReference type="Gene3D" id="3.40.630.10">
    <property type="entry name" value="Zn peptidases"/>
    <property type="match status" value="1"/>
</dbReference>
<organism evidence="11 12">
    <name type="scientific">Holdemania filiformis</name>
    <dbReference type="NCBI Taxonomy" id="61171"/>
    <lineage>
        <taxon>Bacteria</taxon>
        <taxon>Bacillati</taxon>
        <taxon>Bacillota</taxon>
        <taxon>Erysipelotrichia</taxon>
        <taxon>Erysipelotrichales</taxon>
        <taxon>Erysipelotrichaceae</taxon>
        <taxon>Holdemania</taxon>
    </lineage>
</organism>
<dbReference type="Pfam" id="PF02127">
    <property type="entry name" value="Peptidase_M18"/>
    <property type="match status" value="1"/>
</dbReference>
<keyword evidence="3 9" id="KW-0031">Aminopeptidase</keyword>
<comment type="similarity">
    <text evidence="2 9">Belongs to the peptidase M18 family.</text>
</comment>
<reference evidence="11 12" key="1">
    <citation type="submission" date="2018-08" db="EMBL/GenBank/DDBJ databases">
        <title>A genome reference for cultivated species of the human gut microbiota.</title>
        <authorList>
            <person name="Zou Y."/>
            <person name="Xue W."/>
            <person name="Luo G."/>
        </authorList>
    </citation>
    <scope>NUCLEOTIDE SEQUENCE [LARGE SCALE GENOMIC DNA]</scope>
    <source>
        <strain evidence="11 12">AF24-29</strain>
    </source>
</reference>
<dbReference type="GeneID" id="83015417"/>
<dbReference type="InterPro" id="IPR001948">
    <property type="entry name" value="Peptidase_M18"/>
</dbReference>
<evidence type="ECO:0000256" key="7">
    <source>
        <dbReference type="ARBA" id="ARBA00022833"/>
    </source>
</evidence>
<accession>A0A412G2Y9</accession>
<keyword evidence="8 9" id="KW-0482">Metalloprotease</keyword>
<keyword evidence="6 9" id="KW-0378">Hydrolase</keyword>
<dbReference type="PANTHER" id="PTHR28570">
    <property type="entry name" value="ASPARTYL AMINOPEPTIDASE"/>
    <property type="match status" value="1"/>
</dbReference>
<dbReference type="SUPFAM" id="SSF101821">
    <property type="entry name" value="Aminopeptidase/glucanase lid domain"/>
    <property type="match status" value="1"/>
</dbReference>
<evidence type="ECO:0000256" key="4">
    <source>
        <dbReference type="ARBA" id="ARBA00022670"/>
    </source>
</evidence>
<evidence type="ECO:0000256" key="9">
    <source>
        <dbReference type="RuleBase" id="RU004386"/>
    </source>
</evidence>
<dbReference type="GO" id="GO:0008237">
    <property type="term" value="F:metallopeptidase activity"/>
    <property type="evidence" value="ECO:0007669"/>
    <property type="project" value="UniProtKB-KW"/>
</dbReference>
<keyword evidence="7 9" id="KW-0862">Zinc</keyword>
<dbReference type="NCBIfam" id="NF002759">
    <property type="entry name" value="PRK02813.1"/>
    <property type="match status" value="1"/>
</dbReference>
<gene>
    <name evidence="11" type="ORF">DWY25_08365</name>
</gene>
<evidence type="ECO:0000313" key="11">
    <source>
        <dbReference type="EMBL" id="RGR74780.1"/>
    </source>
</evidence>
<keyword evidence="5 9" id="KW-0479">Metal-binding</keyword>
<evidence type="ECO:0000256" key="8">
    <source>
        <dbReference type="ARBA" id="ARBA00023049"/>
    </source>
</evidence>
<dbReference type="GO" id="GO:0005737">
    <property type="term" value="C:cytoplasm"/>
    <property type="evidence" value="ECO:0007669"/>
    <property type="project" value="UniProtKB-ARBA"/>
</dbReference>
<dbReference type="GO" id="GO:0006508">
    <property type="term" value="P:proteolysis"/>
    <property type="evidence" value="ECO:0007669"/>
    <property type="project" value="UniProtKB-KW"/>
</dbReference>
<evidence type="ECO:0000256" key="10">
    <source>
        <dbReference type="RuleBase" id="RU004387"/>
    </source>
</evidence>
<dbReference type="PANTHER" id="PTHR28570:SF3">
    <property type="entry name" value="ASPARTYL AMINOPEPTIDASE"/>
    <property type="match status" value="1"/>
</dbReference>
<dbReference type="CDD" id="cd05658">
    <property type="entry name" value="M18_DAP"/>
    <property type="match status" value="1"/>
</dbReference>
<dbReference type="PRINTS" id="PR00932">
    <property type="entry name" value="AMINO1PTASE"/>
</dbReference>
<proteinExistence type="inferred from homology"/>
<evidence type="ECO:0000256" key="5">
    <source>
        <dbReference type="ARBA" id="ARBA00022723"/>
    </source>
</evidence>
<dbReference type="Proteomes" id="UP000284178">
    <property type="component" value="Unassembled WGS sequence"/>
</dbReference>
<dbReference type="RefSeq" id="WP_117894853.1">
    <property type="nucleotide sequence ID" value="NZ_CABJCV010000008.1"/>
</dbReference>
<name>A0A412G2Y9_9FIRM</name>
<evidence type="ECO:0000256" key="1">
    <source>
        <dbReference type="ARBA" id="ARBA00001947"/>
    </source>
</evidence>
<dbReference type="SUPFAM" id="SSF53187">
    <property type="entry name" value="Zn-dependent exopeptidases"/>
    <property type="match status" value="1"/>
</dbReference>
<sequence>MEYTEIQDMLDFIAASPTSFQAVEQLKARLTEAGYEEQMESAAWTLTPGGRYFTIRNHSSLLAWQMPETLDQLSFNIVASHSDAPTFKLKPNAVICENGYLKLNTEGYGGMLCSTWMDRPLGLAGRVIVREGEQIVSRYLNIERPLLTIPSLAIHMNREANTNASYNAQKDMLPLIGLGSEPFDMKVLLAEELGIAQADVLSFDLYLTCLQKGYVWGRHHEFISSPHLDDLQCAYTTLQGFLQGHSRRSLNVYCCFDNEEVGSRTRQGAASTFLIDTLRRILSAVQLKEEELQRALASSLMISADNAHAVHPNVPEKSDPTNRVYLNQGIVIKYNANQSYTSDAISSALFVELCRQAGVKTQYFTNRSDLKGGGTLGSISTSQVSIASVDIGLPQLAMHSCNETAGVEDSAAMIRAIKQFYSTHRCMPEEGVLIQQAD</sequence>
<dbReference type="InterPro" id="IPR023358">
    <property type="entry name" value="Peptidase_M18_dom2"/>
</dbReference>
<dbReference type="EMBL" id="QRUP01000008">
    <property type="protein sequence ID" value="RGR74780.1"/>
    <property type="molecule type" value="Genomic_DNA"/>
</dbReference>
<dbReference type="EC" id="3.4.11.-" evidence="10"/>
<dbReference type="GO" id="GO:0008270">
    <property type="term" value="F:zinc ion binding"/>
    <property type="evidence" value="ECO:0007669"/>
    <property type="project" value="InterPro"/>
</dbReference>
<evidence type="ECO:0000256" key="3">
    <source>
        <dbReference type="ARBA" id="ARBA00022438"/>
    </source>
</evidence>
<dbReference type="AlphaFoldDB" id="A0A412G2Y9"/>